<dbReference type="InterPro" id="IPR052433">
    <property type="entry name" value="X-Pro_dipept-like"/>
</dbReference>
<evidence type="ECO:0000256" key="6">
    <source>
        <dbReference type="ARBA" id="ARBA00022997"/>
    </source>
</evidence>
<evidence type="ECO:0000256" key="10">
    <source>
        <dbReference type="ARBA" id="ARBA00044051"/>
    </source>
</evidence>
<dbReference type="Pfam" id="PF00557">
    <property type="entry name" value="Peptidase_M24"/>
    <property type="match status" value="2"/>
</dbReference>
<dbReference type="Gene3D" id="3.90.230.10">
    <property type="entry name" value="Creatinase/methionine aminopeptidase superfamily"/>
    <property type="match status" value="2"/>
</dbReference>
<dbReference type="AlphaFoldDB" id="A0A8X7PFD4"/>
<dbReference type="GO" id="GO:0070006">
    <property type="term" value="F:metalloaminopeptidase activity"/>
    <property type="evidence" value="ECO:0007669"/>
    <property type="project" value="InterPro"/>
</dbReference>
<comment type="caution">
    <text evidence="17">The sequence shown here is derived from an EMBL/GenBank/DDBJ whole genome shotgun (WGS) entry which is preliminary data.</text>
</comment>
<organism evidence="17 18">
    <name type="scientific">Brassica carinata</name>
    <name type="common">Ethiopian mustard</name>
    <name type="synonym">Abyssinian cabbage</name>
    <dbReference type="NCBI Taxonomy" id="52824"/>
    <lineage>
        <taxon>Eukaryota</taxon>
        <taxon>Viridiplantae</taxon>
        <taxon>Streptophyta</taxon>
        <taxon>Embryophyta</taxon>
        <taxon>Tracheophyta</taxon>
        <taxon>Spermatophyta</taxon>
        <taxon>Magnoliopsida</taxon>
        <taxon>eudicotyledons</taxon>
        <taxon>Gunneridae</taxon>
        <taxon>Pentapetalae</taxon>
        <taxon>rosids</taxon>
        <taxon>malvids</taxon>
        <taxon>Brassicales</taxon>
        <taxon>Brassicaceae</taxon>
        <taxon>Brassiceae</taxon>
        <taxon>Brassica</taxon>
    </lineage>
</organism>
<dbReference type="Gene3D" id="3.40.350.10">
    <property type="entry name" value="Creatinase/prolidase N-terminal domain"/>
    <property type="match status" value="2"/>
</dbReference>
<keyword evidence="5" id="KW-0378">Hydrolase</keyword>
<dbReference type="InterPro" id="IPR036005">
    <property type="entry name" value="Creatinase/aminopeptidase-like"/>
</dbReference>
<dbReference type="InterPro" id="IPR029149">
    <property type="entry name" value="Creatin/AminoP/Spt16_N"/>
</dbReference>
<dbReference type="GO" id="GO:0006508">
    <property type="term" value="P:proteolysis"/>
    <property type="evidence" value="ECO:0007669"/>
    <property type="project" value="UniProtKB-KW"/>
</dbReference>
<evidence type="ECO:0000256" key="9">
    <source>
        <dbReference type="ARBA" id="ARBA00043990"/>
    </source>
</evidence>
<keyword evidence="7" id="KW-0482">Metalloprotease</keyword>
<evidence type="ECO:0000256" key="2">
    <source>
        <dbReference type="ARBA" id="ARBA00011738"/>
    </source>
</evidence>
<protein>
    <recommendedName>
        <fullName evidence="11">Xaa-Pro dipeptidase</fullName>
        <ecNumber evidence="10">3.4.13.9</ecNumber>
    </recommendedName>
    <alternativeName>
        <fullName evidence="14">Imidodipeptidase</fullName>
    </alternativeName>
    <alternativeName>
        <fullName evidence="12">Peptidase D</fullName>
    </alternativeName>
    <alternativeName>
        <fullName evidence="13">Proline dipeptidase</fullName>
    </alternativeName>
</protein>
<dbReference type="Pfam" id="PF05195">
    <property type="entry name" value="AMP_N"/>
    <property type="match status" value="2"/>
</dbReference>
<dbReference type="FunFam" id="3.90.230.10:FF:000002">
    <property type="entry name" value="Xaa-Pro aminopeptidase 3"/>
    <property type="match status" value="1"/>
</dbReference>
<keyword evidence="4" id="KW-0479">Metal-binding</keyword>
<evidence type="ECO:0000256" key="7">
    <source>
        <dbReference type="ARBA" id="ARBA00023049"/>
    </source>
</evidence>
<evidence type="ECO:0000259" key="16">
    <source>
        <dbReference type="SMART" id="SM01011"/>
    </source>
</evidence>
<reference evidence="17 18" key="1">
    <citation type="submission" date="2020-02" db="EMBL/GenBank/DDBJ databases">
        <authorList>
            <person name="Ma Q."/>
            <person name="Huang Y."/>
            <person name="Song X."/>
            <person name="Pei D."/>
        </authorList>
    </citation>
    <scope>NUCLEOTIDE SEQUENCE [LARGE SCALE GENOMIC DNA]</scope>
    <source>
        <strain evidence="17">Sxm20200214</strain>
        <tissue evidence="17">Leaf</tissue>
    </source>
</reference>
<dbReference type="SUPFAM" id="SSF55920">
    <property type="entry name" value="Creatinase/aminopeptidase"/>
    <property type="match status" value="2"/>
</dbReference>
<dbReference type="CDD" id="cd01087">
    <property type="entry name" value="Prolidase"/>
    <property type="match status" value="1"/>
</dbReference>
<keyword evidence="8" id="KW-0464">Manganese</keyword>
<sequence length="768" mass="86192">MSSLSPPPVPMELHAVNRRKLFDSLRRHLSSTDRPLDGFVLLQGGEEKNRYCTDHAELFRQESYFAYLFGVREPDFYGAIDIGSGKSILFIPRLPDDYAVWLGEIKPLSHFKETYMVDMVYYVDEIIQVLSEQFKGSGKPLLYILHGLNTDSGNLSKPASFEGIEKFETDLTTLHPILAECRVIKSSLELQLLQFANDISSEAHVEVMRKVTPGMKEYQMESMFLHHTYMYGGCRHCSYTCICATGDNSAVLHYGHAAAPNDRQNQLSSQIAMSSLSPPPVPMELHAVNRRKLFDSLRRHLSSTDRPLDGFVLLQGGEEKNRYCTDHAELFRQESYFAYLFGVREPDFYGAIDIGSGKSILFIPRLPDDYAVWLGEIKPLSHFKETYMVDMVYYVDEIIQVLSEQFKGSGKPLLYILHGLNTDSGNLSKPASFELCSGIEKFETDLTTLHPILAECRVIKSSLELQLLQFANDISSEAHVEVMRKVTPGMKEYQMESMFLHHTYMYGGCRHCSYTCICATGDNSAVLHYGHAAAPNDRTFEDGDLALLDMGGEYHFYASDITCSFPVNGKFTSDQSLIYNAVLKAHNSVISAMKPGVNWVDMHKLAERIILESLKKGSILTGDVEEMMVERLGAVFMPHGLGHFMGIDTHDTGGYPLGVERPKEPGLKSLRTARDLLEGMVITVEPGCYFIKALLVPAMENAKTSKFFNRETIERFKNIGGVRIESDLVVTANGCKNMTNVPRETWEIEAVMAGGSWPPVTTGNNTTK</sequence>
<evidence type="ECO:0000256" key="11">
    <source>
        <dbReference type="ARBA" id="ARBA00044141"/>
    </source>
</evidence>
<evidence type="ECO:0000256" key="14">
    <source>
        <dbReference type="ARBA" id="ARBA00044351"/>
    </source>
</evidence>
<evidence type="ECO:0000256" key="5">
    <source>
        <dbReference type="ARBA" id="ARBA00022801"/>
    </source>
</evidence>
<evidence type="ECO:0000256" key="4">
    <source>
        <dbReference type="ARBA" id="ARBA00022723"/>
    </source>
</evidence>
<dbReference type="SUPFAM" id="SSF53092">
    <property type="entry name" value="Creatinase/prolidase N-terminal domain"/>
    <property type="match status" value="2"/>
</dbReference>
<dbReference type="EMBL" id="JAAMPC010000017">
    <property type="protein sequence ID" value="KAG2249578.1"/>
    <property type="molecule type" value="Genomic_DNA"/>
</dbReference>
<comment type="similarity">
    <text evidence="9">Belongs to the peptidase M24B family. Eukaryotic-type prolidase subfamily.</text>
</comment>
<evidence type="ECO:0000256" key="15">
    <source>
        <dbReference type="ARBA" id="ARBA00048994"/>
    </source>
</evidence>
<comment type="subunit">
    <text evidence="2">Homodimer.</text>
</comment>
<dbReference type="PANTHER" id="PTHR48480">
    <property type="match status" value="1"/>
</dbReference>
<dbReference type="InterPro" id="IPR000994">
    <property type="entry name" value="Pept_M24"/>
</dbReference>
<keyword evidence="3" id="KW-0645">Protease</keyword>
<dbReference type="GO" id="GO:0102009">
    <property type="term" value="F:proline dipeptidase activity"/>
    <property type="evidence" value="ECO:0007669"/>
    <property type="project" value="UniProtKB-EC"/>
</dbReference>
<accession>A0A8X7PFD4</accession>
<dbReference type="GO" id="GO:0030145">
    <property type="term" value="F:manganese ion binding"/>
    <property type="evidence" value="ECO:0007669"/>
    <property type="project" value="InterPro"/>
</dbReference>
<dbReference type="EC" id="3.4.13.9" evidence="10"/>
<name>A0A8X7PFD4_BRACI</name>
<evidence type="ECO:0000313" key="18">
    <source>
        <dbReference type="Proteomes" id="UP000886595"/>
    </source>
</evidence>
<keyword evidence="6" id="KW-0224">Dipeptidase</keyword>
<feature type="domain" description="Aminopeptidase P N-terminal" evidence="16">
    <location>
        <begin position="281"/>
        <end position="425"/>
    </location>
</feature>
<evidence type="ECO:0000256" key="13">
    <source>
        <dbReference type="ARBA" id="ARBA00044284"/>
    </source>
</evidence>
<evidence type="ECO:0000256" key="12">
    <source>
        <dbReference type="ARBA" id="ARBA00044252"/>
    </source>
</evidence>
<evidence type="ECO:0000256" key="3">
    <source>
        <dbReference type="ARBA" id="ARBA00022670"/>
    </source>
</evidence>
<dbReference type="InterPro" id="IPR007865">
    <property type="entry name" value="Aminopep_P_N"/>
</dbReference>
<dbReference type="SMART" id="SM01011">
    <property type="entry name" value="AMP_N"/>
    <property type="match status" value="2"/>
</dbReference>
<evidence type="ECO:0000256" key="1">
    <source>
        <dbReference type="ARBA" id="ARBA00001936"/>
    </source>
</evidence>
<dbReference type="PANTHER" id="PTHR48480:SF2">
    <property type="entry name" value="PEPTIDASE D"/>
    <property type="match status" value="1"/>
</dbReference>
<keyword evidence="18" id="KW-1185">Reference proteome</keyword>
<gene>
    <name evidence="17" type="ORF">Bca52824_089206</name>
</gene>
<proteinExistence type="inferred from homology"/>
<comment type="cofactor">
    <cofactor evidence="1">
        <name>Mn(2+)</name>
        <dbReference type="ChEBI" id="CHEBI:29035"/>
    </cofactor>
</comment>
<evidence type="ECO:0000256" key="8">
    <source>
        <dbReference type="ARBA" id="ARBA00023211"/>
    </source>
</evidence>
<dbReference type="OrthoDB" id="10261878at2759"/>
<comment type="catalytic activity">
    <reaction evidence="15">
        <text>Xaa-L-Pro dipeptide + H2O = an L-alpha-amino acid + L-proline</text>
        <dbReference type="Rhea" id="RHEA:76407"/>
        <dbReference type="ChEBI" id="CHEBI:15377"/>
        <dbReference type="ChEBI" id="CHEBI:59869"/>
        <dbReference type="ChEBI" id="CHEBI:60039"/>
        <dbReference type="ChEBI" id="CHEBI:195196"/>
        <dbReference type="EC" id="3.4.13.9"/>
    </reaction>
</comment>
<dbReference type="Proteomes" id="UP000886595">
    <property type="component" value="Unassembled WGS sequence"/>
</dbReference>
<evidence type="ECO:0000313" key="17">
    <source>
        <dbReference type="EMBL" id="KAG2249578.1"/>
    </source>
</evidence>
<feature type="domain" description="Aminopeptidase P N-terminal" evidence="16">
    <location>
        <begin position="9"/>
        <end position="153"/>
    </location>
</feature>